<organism evidence="3 4">
    <name type="scientific">Plasmodiophora brassicae</name>
    <name type="common">Clubroot disease agent</name>
    <dbReference type="NCBI Taxonomy" id="37360"/>
    <lineage>
        <taxon>Eukaryota</taxon>
        <taxon>Sar</taxon>
        <taxon>Rhizaria</taxon>
        <taxon>Endomyxa</taxon>
        <taxon>Phytomyxea</taxon>
        <taxon>Plasmodiophorida</taxon>
        <taxon>Plasmodiophoridae</taxon>
        <taxon>Plasmodiophora</taxon>
    </lineage>
</organism>
<dbReference type="Proteomes" id="UP000290189">
    <property type="component" value="Unassembled WGS sequence"/>
</dbReference>
<feature type="compositionally biased region" description="Basic and acidic residues" evidence="1">
    <location>
        <begin position="134"/>
        <end position="144"/>
    </location>
</feature>
<protein>
    <recommendedName>
        <fullName evidence="2">HAT C-terminal dimerisation domain-containing protein</fullName>
    </recommendedName>
</protein>
<evidence type="ECO:0000259" key="2">
    <source>
        <dbReference type="Pfam" id="PF05699"/>
    </source>
</evidence>
<evidence type="ECO:0000313" key="3">
    <source>
        <dbReference type="EMBL" id="SPQ97031.1"/>
    </source>
</evidence>
<dbReference type="SUPFAM" id="SSF53098">
    <property type="entry name" value="Ribonuclease H-like"/>
    <property type="match status" value="1"/>
</dbReference>
<gene>
    <name evidence="3" type="ORF">PLBR_LOCUS4246</name>
</gene>
<reference evidence="3 4" key="1">
    <citation type="submission" date="2018-03" db="EMBL/GenBank/DDBJ databases">
        <authorList>
            <person name="Fogelqvist J."/>
        </authorList>
    </citation>
    <scope>NUCLEOTIDE SEQUENCE [LARGE SCALE GENOMIC DNA]</scope>
</reference>
<name>A0A3P3YA35_PLABS</name>
<accession>A0A3P3YA35</accession>
<dbReference type="EMBL" id="OVEO01000007">
    <property type="protein sequence ID" value="SPQ97031.1"/>
    <property type="molecule type" value="Genomic_DNA"/>
</dbReference>
<evidence type="ECO:0000313" key="4">
    <source>
        <dbReference type="Proteomes" id="UP000290189"/>
    </source>
</evidence>
<geneLocation type="mitochondrion" evidence="3"/>
<dbReference type="InterPro" id="IPR008906">
    <property type="entry name" value="HATC_C_dom"/>
</dbReference>
<evidence type="ECO:0000256" key="1">
    <source>
        <dbReference type="SAM" id="MobiDB-lite"/>
    </source>
</evidence>
<dbReference type="AlphaFoldDB" id="A0A3P3YA35"/>
<feature type="domain" description="HAT C-terminal dimerisation" evidence="2">
    <location>
        <begin position="167"/>
        <end position="245"/>
    </location>
</feature>
<feature type="region of interest" description="Disordered" evidence="1">
    <location>
        <begin position="130"/>
        <end position="150"/>
    </location>
</feature>
<dbReference type="GO" id="GO:0046983">
    <property type="term" value="F:protein dimerization activity"/>
    <property type="evidence" value="ECO:0007669"/>
    <property type="project" value="InterPro"/>
</dbReference>
<dbReference type="PANTHER" id="PTHR23272:SF161">
    <property type="entry name" value="ZINC FINGER BED DOMAIN-CONTAINING PROTEIN RICESLEEPER 1-LIKE"/>
    <property type="match status" value="1"/>
</dbReference>
<dbReference type="PANTHER" id="PTHR23272">
    <property type="entry name" value="BED FINGER-RELATED"/>
    <property type="match status" value="1"/>
</dbReference>
<dbReference type="InterPro" id="IPR012337">
    <property type="entry name" value="RNaseH-like_sf"/>
</dbReference>
<proteinExistence type="predicted"/>
<keyword evidence="3" id="KW-0496">Mitochondrion</keyword>
<dbReference type="Pfam" id="PF05699">
    <property type="entry name" value="Dimer_Tnp_hAT"/>
    <property type="match status" value="1"/>
</dbReference>
<sequence>MAPATLARTATKHLQLKHSIVEGDLDQFRRTNAQWVQIQHVSSFLDLPARLSTFLGGDNYPTISVAVRVNEKMISHCRDVLASCARDSMLREAIPSALEYHRKNAKPEGVDLVKCRLRIVEVPLLSYNASSDGEDPHDVRHSAPDDDLWNDSGHSADTLSLDGIDKELSSYIAAVNENVQLRQTDIIRWWQYHRSKYRRLYPIAVDYLAIPATSIANSTARRIFDDRETLSNAMFKAEICVSSWMGLFDRLGVTIPGDVNQAFRHLQSTISSAELRELASSDPVVQLLVDELDYDTSS</sequence>